<evidence type="ECO:0000313" key="3">
    <source>
        <dbReference type="Proteomes" id="UP000697127"/>
    </source>
</evidence>
<dbReference type="EMBL" id="PUHW01000104">
    <property type="protein sequence ID" value="KAG0689058.1"/>
    <property type="molecule type" value="Genomic_DNA"/>
</dbReference>
<gene>
    <name evidence="2" type="ORF">C6P40_000197</name>
</gene>
<dbReference type="GO" id="GO:0042729">
    <property type="term" value="C:DASH complex"/>
    <property type="evidence" value="ECO:0007669"/>
    <property type="project" value="InterPro"/>
</dbReference>
<proteinExistence type="predicted"/>
<keyword evidence="3" id="KW-1185">Reference proteome</keyword>
<feature type="region of interest" description="Disordered" evidence="1">
    <location>
        <begin position="1"/>
        <end position="24"/>
    </location>
</feature>
<evidence type="ECO:0000313" key="2">
    <source>
        <dbReference type="EMBL" id="KAG0689058.1"/>
    </source>
</evidence>
<dbReference type="OrthoDB" id="10405285at2759"/>
<accession>A0A9P7BH55</accession>
<sequence>MSDANIGNVNNEDTSMHINGDEEGNEISVNPLFLKLREQSIIQVTNMMESTIKSMQRLERSMERIGSATSGVTSTARIWSSFYDPMVVEKLKQESTSKIHVSEPRKLIVNKLHKF</sequence>
<dbReference type="AlphaFoldDB" id="A0A9P7BH55"/>
<comment type="caution">
    <text evidence="2">The sequence shown here is derived from an EMBL/GenBank/DDBJ whole genome shotgun (WGS) entry which is preliminary data.</text>
</comment>
<protein>
    <recommendedName>
        <fullName evidence="4">Outer kinetochore protein DAD1</fullName>
    </recommendedName>
</protein>
<evidence type="ECO:0008006" key="4">
    <source>
        <dbReference type="Google" id="ProtNLM"/>
    </source>
</evidence>
<reference evidence="2" key="1">
    <citation type="submission" date="2020-11" db="EMBL/GenBank/DDBJ databases">
        <title>Kefir isolates.</title>
        <authorList>
            <person name="Marcisauskas S."/>
            <person name="Kim Y."/>
            <person name="Blasche S."/>
        </authorList>
    </citation>
    <scope>NUCLEOTIDE SEQUENCE</scope>
    <source>
        <strain evidence="2">Olga-1</strain>
    </source>
</reference>
<dbReference type="Pfam" id="PF08649">
    <property type="entry name" value="DASH_Dad1"/>
    <property type="match status" value="1"/>
</dbReference>
<dbReference type="InterPro" id="IPR013958">
    <property type="entry name" value="DASH_Dad1"/>
</dbReference>
<organism evidence="2 3">
    <name type="scientific">Pichia californica</name>
    <dbReference type="NCBI Taxonomy" id="460514"/>
    <lineage>
        <taxon>Eukaryota</taxon>
        <taxon>Fungi</taxon>
        <taxon>Dikarya</taxon>
        <taxon>Ascomycota</taxon>
        <taxon>Saccharomycotina</taxon>
        <taxon>Pichiomycetes</taxon>
        <taxon>Pichiales</taxon>
        <taxon>Pichiaceae</taxon>
        <taxon>Pichia</taxon>
    </lineage>
</organism>
<dbReference type="GO" id="GO:0072686">
    <property type="term" value="C:mitotic spindle"/>
    <property type="evidence" value="ECO:0007669"/>
    <property type="project" value="InterPro"/>
</dbReference>
<evidence type="ECO:0000256" key="1">
    <source>
        <dbReference type="SAM" id="MobiDB-lite"/>
    </source>
</evidence>
<feature type="compositionally biased region" description="Polar residues" evidence="1">
    <location>
        <begin position="1"/>
        <end position="17"/>
    </location>
</feature>
<name>A0A9P7BH55_9ASCO</name>
<dbReference type="Proteomes" id="UP000697127">
    <property type="component" value="Unassembled WGS sequence"/>
</dbReference>